<evidence type="ECO:0000256" key="1">
    <source>
        <dbReference type="SAM" id="MobiDB-lite"/>
    </source>
</evidence>
<dbReference type="AlphaFoldDB" id="A0AAW4XQP0"/>
<dbReference type="Proteomes" id="UP001199260">
    <property type="component" value="Unassembled WGS sequence"/>
</dbReference>
<feature type="region of interest" description="Disordered" evidence="1">
    <location>
        <begin position="1"/>
        <end position="30"/>
    </location>
</feature>
<sequence length="280" mass="27264">MWIRAGGGGGGGGAGPLGAEAGRPRNDSTPLTKVCTLAAASGGNGGNVEPITPNGPSGGGGGNGGTYANAASTALQANAASQTPPAHGSEGGFTGDSCAPDRVEFLFFEASGNSGGGINAEGTNSTPASNGGVFFIFGFDPERTAQITAISSTGVSVQEPQAMPPGYAVSEYRVTCTGSAGGNASGSAPGPAASANIPMSLPGNQVWTCEVTTTLVDSTGGDSITTIPTSQQSSHTDIGPEPPRAPARVPVLGAAGAASLGVLGLAAWMGLRRQSQKGFR</sequence>
<organism evidence="3 4">
    <name type="scientific">Comamonas koreensis</name>
    <dbReference type="NCBI Taxonomy" id="160825"/>
    <lineage>
        <taxon>Bacteria</taxon>
        <taxon>Pseudomonadati</taxon>
        <taxon>Pseudomonadota</taxon>
        <taxon>Betaproteobacteria</taxon>
        <taxon>Burkholderiales</taxon>
        <taxon>Comamonadaceae</taxon>
        <taxon>Comamonas</taxon>
    </lineage>
</organism>
<dbReference type="EMBL" id="JAJNCT010000004">
    <property type="protein sequence ID" value="MCD2163898.1"/>
    <property type="molecule type" value="Genomic_DNA"/>
</dbReference>
<gene>
    <name evidence="3" type="ORF">LPW39_01965</name>
</gene>
<keyword evidence="2" id="KW-1133">Transmembrane helix</keyword>
<feature type="compositionally biased region" description="Gly residues" evidence="1">
    <location>
        <begin position="1"/>
        <end position="16"/>
    </location>
</feature>
<keyword evidence="4" id="KW-1185">Reference proteome</keyword>
<accession>A0AAW4XQP0</accession>
<feature type="compositionally biased region" description="Low complexity" evidence="1">
    <location>
        <begin position="223"/>
        <end position="236"/>
    </location>
</feature>
<evidence type="ECO:0000256" key="2">
    <source>
        <dbReference type="SAM" id="Phobius"/>
    </source>
</evidence>
<evidence type="ECO:0008006" key="5">
    <source>
        <dbReference type="Google" id="ProtNLM"/>
    </source>
</evidence>
<evidence type="ECO:0000313" key="4">
    <source>
        <dbReference type="Proteomes" id="UP001199260"/>
    </source>
</evidence>
<keyword evidence="2" id="KW-0472">Membrane</keyword>
<proteinExistence type="predicted"/>
<protein>
    <recommendedName>
        <fullName evidence="5">IPTL-CTERM sorting domain-containing protein</fullName>
    </recommendedName>
</protein>
<reference evidence="3 4" key="1">
    <citation type="submission" date="2021-11" db="EMBL/GenBank/DDBJ databases">
        <title>Genome sequence.</title>
        <authorList>
            <person name="Sun Q."/>
        </authorList>
    </citation>
    <scope>NUCLEOTIDE SEQUENCE [LARGE SCALE GENOMIC DNA]</scope>
    <source>
        <strain evidence="3 4">KCTC 12005</strain>
    </source>
</reference>
<comment type="caution">
    <text evidence="3">The sequence shown here is derived from an EMBL/GenBank/DDBJ whole genome shotgun (WGS) entry which is preliminary data.</text>
</comment>
<feature type="region of interest" description="Disordered" evidence="1">
    <location>
        <begin position="44"/>
        <end position="64"/>
    </location>
</feature>
<feature type="region of interest" description="Disordered" evidence="1">
    <location>
        <begin position="219"/>
        <end position="246"/>
    </location>
</feature>
<name>A0AAW4XQP0_9BURK</name>
<keyword evidence="2" id="KW-0812">Transmembrane</keyword>
<feature type="transmembrane region" description="Helical" evidence="2">
    <location>
        <begin position="251"/>
        <end position="271"/>
    </location>
</feature>
<feature type="region of interest" description="Disordered" evidence="1">
    <location>
        <begin position="76"/>
        <end position="96"/>
    </location>
</feature>
<evidence type="ECO:0000313" key="3">
    <source>
        <dbReference type="EMBL" id="MCD2163898.1"/>
    </source>
</evidence>